<dbReference type="Proteomes" id="UP000324897">
    <property type="component" value="Chromosome 2"/>
</dbReference>
<dbReference type="SUPFAM" id="SSF81383">
    <property type="entry name" value="F-box domain"/>
    <property type="match status" value="1"/>
</dbReference>
<reference evidence="3 4" key="1">
    <citation type="journal article" date="2019" name="Sci. Rep.">
        <title>A high-quality genome of Eragrostis curvula grass provides insights into Poaceae evolution and supports new strategies to enhance forage quality.</title>
        <authorList>
            <person name="Carballo J."/>
            <person name="Santos B.A.C.M."/>
            <person name="Zappacosta D."/>
            <person name="Garbus I."/>
            <person name="Selva J.P."/>
            <person name="Gallo C.A."/>
            <person name="Diaz A."/>
            <person name="Albertini E."/>
            <person name="Caccamo M."/>
            <person name="Echenique V."/>
        </authorList>
    </citation>
    <scope>NUCLEOTIDE SEQUENCE [LARGE SCALE GENOMIC DNA]</scope>
    <source>
        <strain evidence="4">cv. Victoria</strain>
        <tissue evidence="3">Leaf</tissue>
    </source>
</reference>
<dbReference type="PROSITE" id="PS50181">
    <property type="entry name" value="FBOX"/>
    <property type="match status" value="1"/>
</dbReference>
<dbReference type="EMBL" id="RWGY01000013">
    <property type="protein sequence ID" value="TVU23887.1"/>
    <property type="molecule type" value="Genomic_DNA"/>
</dbReference>
<dbReference type="OrthoDB" id="670854at2759"/>
<dbReference type="AlphaFoldDB" id="A0A5J9UKU7"/>
<comment type="caution">
    <text evidence="3">The sequence shown here is derived from an EMBL/GenBank/DDBJ whole genome shotgun (WGS) entry which is preliminary data.</text>
</comment>
<dbReference type="Gene3D" id="3.80.10.10">
    <property type="entry name" value="Ribonuclease Inhibitor"/>
    <property type="match status" value="1"/>
</dbReference>
<evidence type="ECO:0000313" key="4">
    <source>
        <dbReference type="Proteomes" id="UP000324897"/>
    </source>
</evidence>
<keyword evidence="4" id="KW-1185">Reference proteome</keyword>
<dbReference type="InterPro" id="IPR001810">
    <property type="entry name" value="F-box_dom"/>
</dbReference>
<dbReference type="InterPro" id="IPR053781">
    <property type="entry name" value="F-box_AtFBL13-like"/>
</dbReference>
<dbReference type="Gramene" id="TVU23887">
    <property type="protein sequence ID" value="TVU23887"/>
    <property type="gene ID" value="EJB05_26273"/>
</dbReference>
<dbReference type="InterPro" id="IPR055411">
    <property type="entry name" value="LRR_FXL15/At3g58940/PEG3-like"/>
</dbReference>
<accession>A0A5J9UKU7</accession>
<dbReference type="Pfam" id="PF00646">
    <property type="entry name" value="F-box"/>
    <property type="match status" value="1"/>
</dbReference>
<dbReference type="CDD" id="cd22160">
    <property type="entry name" value="F-box_AtFBL13-like"/>
    <property type="match status" value="1"/>
</dbReference>
<gene>
    <name evidence="3" type="ORF">EJB05_26273</name>
</gene>
<feature type="domain" description="F-box" evidence="2">
    <location>
        <begin position="3"/>
        <end position="52"/>
    </location>
</feature>
<feature type="region of interest" description="Disordered" evidence="1">
    <location>
        <begin position="512"/>
        <end position="553"/>
    </location>
</feature>
<protein>
    <recommendedName>
        <fullName evidence="2">F-box domain-containing protein</fullName>
    </recommendedName>
</protein>
<dbReference type="PANTHER" id="PTHR32141">
    <property type="match status" value="1"/>
</dbReference>
<organism evidence="3 4">
    <name type="scientific">Eragrostis curvula</name>
    <name type="common">weeping love grass</name>
    <dbReference type="NCBI Taxonomy" id="38414"/>
    <lineage>
        <taxon>Eukaryota</taxon>
        <taxon>Viridiplantae</taxon>
        <taxon>Streptophyta</taxon>
        <taxon>Embryophyta</taxon>
        <taxon>Tracheophyta</taxon>
        <taxon>Spermatophyta</taxon>
        <taxon>Magnoliopsida</taxon>
        <taxon>Liliopsida</taxon>
        <taxon>Poales</taxon>
        <taxon>Poaceae</taxon>
        <taxon>PACMAD clade</taxon>
        <taxon>Chloridoideae</taxon>
        <taxon>Eragrostideae</taxon>
        <taxon>Eragrostidinae</taxon>
        <taxon>Eragrostis</taxon>
    </lineage>
</organism>
<dbReference type="InterPro" id="IPR032675">
    <property type="entry name" value="LRR_dom_sf"/>
</dbReference>
<proteinExistence type="predicted"/>
<feature type="compositionally biased region" description="Polar residues" evidence="1">
    <location>
        <begin position="527"/>
        <end position="536"/>
    </location>
</feature>
<feature type="non-terminal residue" evidence="3">
    <location>
        <position position="1"/>
    </location>
</feature>
<dbReference type="SUPFAM" id="SSF52047">
    <property type="entry name" value="RNI-like"/>
    <property type="match status" value="1"/>
</dbReference>
<dbReference type="PANTHER" id="PTHR32141:SF26">
    <property type="entry name" value="OS08G0328600 PROTEIN"/>
    <property type="match status" value="1"/>
</dbReference>
<name>A0A5J9UKU7_9POAL</name>
<dbReference type="InterPro" id="IPR036047">
    <property type="entry name" value="F-box-like_dom_sf"/>
</dbReference>
<dbReference type="Pfam" id="PF24758">
    <property type="entry name" value="LRR_At5g56370"/>
    <property type="match status" value="1"/>
</dbReference>
<evidence type="ECO:0000259" key="2">
    <source>
        <dbReference type="PROSITE" id="PS50181"/>
    </source>
</evidence>
<dbReference type="InterPro" id="IPR055302">
    <property type="entry name" value="F-box_dom-containing"/>
</dbReference>
<evidence type="ECO:0000256" key="1">
    <source>
        <dbReference type="SAM" id="MobiDB-lite"/>
    </source>
</evidence>
<sequence length="671" mass="76028">MAVDRLSALPDDLLRRILYFAPAKEGASTAVLSRRWRSLWRTSGAVNILSRFDDSDYIEDSAARAMRKAFFHGAKAALAAAHAGGRVRRFTLHMETQYGSEIGKLLPRRRIHAVLSKPAVQHVEELRIGAAATRKHERLWMQAVSTDDTAKMYKLSFGALPSEALRVLHILNCRNLKPPPSRATFPRLTHLHLQGCVLSLHALQRVMDATPQLATFHLESFSFPQEQGAKNKGSAIELSCNQLCCSTVTTLVLEDCYWPEVEGGLELDVPKLRYFVYKGFVRHCHRLSLKPQASSNIVQVDLHLTMDDCFPSNDQIKIPFFWRFLQNFNMTKVFKLKLDFAVDTISVVDKKDQDEFLRNNLFLNVKQFELEGNYYEPGRETAAMAVANFLHGCPVAHDLCLKLKQWSTTPCYDLSPKKEAQLNFDRCHKRSKNPMSGDYYDYENCDVSDIPTLSKHSFSCLQSHLRRSTPVRRASHPPSPLKRFRRRQVGPARLHRTADRVFLNPAARLPDSLPLPFPSLPNPSRRTNQTQAQALSAPSLRPPPRGDSGSMWRREDDVFLRSSREEDDKEALRWTALERLPTHDRVRSAIVLLGLGGDEAAVAAAKGVVDVDVLRLGPCERRVLLERLVRVADEDNKRFLLKLKERVNRYFPCAAARVEVVVALAALSLAR</sequence>
<evidence type="ECO:0000313" key="3">
    <source>
        <dbReference type="EMBL" id="TVU23887.1"/>
    </source>
</evidence>